<evidence type="ECO:0000259" key="1">
    <source>
        <dbReference type="Pfam" id="PF01168"/>
    </source>
</evidence>
<protein>
    <submittedName>
        <fullName evidence="2">D-serine deaminase-like pyridoxal phosphate-dependent protein</fullName>
    </submittedName>
</protein>
<dbReference type="Pfam" id="PF01168">
    <property type="entry name" value="Ala_racemase_N"/>
    <property type="match status" value="1"/>
</dbReference>
<comment type="caution">
    <text evidence="2">The sequence shown here is derived from an EMBL/GenBank/DDBJ whole genome shotgun (WGS) entry which is preliminary data.</text>
</comment>
<keyword evidence="3" id="KW-1185">Reference proteome</keyword>
<feature type="domain" description="Alanine racemase N-terminal" evidence="1">
    <location>
        <begin position="32"/>
        <end position="204"/>
    </location>
</feature>
<dbReference type="Gene3D" id="3.20.20.10">
    <property type="entry name" value="Alanine racemase"/>
    <property type="match status" value="1"/>
</dbReference>
<sequence length="404" mass="43255">MAHLRSDRPLPFDELDAVLRQAGLTHRPVGVVDLDAFEDNIAAMRRRTGGLPIRVATKSLRVRSLISTAEAAEGYSGLLCFTLDEALWLHSRGHQDIVVAYPTADTAAIQRLAQHDSARAAITLMVDSRPHLDLIETAIGAASSSTAPIRVAIDMDVAYQPLKGLHIGALRSPLRTPEDMLGLAREISRRPALRLVGIMAYEGQIAGVGNLGPRRAVVRLMQRASSQEILHRRGAAVRAVAGEFDLEFVNGGGTGSIETTSQDPVITEIGAGSGLLASALFDEYSAFTPRPALFFGFAVVRRPAPKVATITGGGIIASGVPGPDRLPRVVHPAGLRFSRQEGAGEVQSPVVGEAAEHLRVGDTVWLRCAKAGEPAERFSQYALVRGTEVVDVVPTYRGEHQLFL</sequence>
<organism evidence="2 3">
    <name type="scientific">Helcobacillus massiliensis</name>
    <dbReference type="NCBI Taxonomy" id="521392"/>
    <lineage>
        <taxon>Bacteria</taxon>
        <taxon>Bacillati</taxon>
        <taxon>Actinomycetota</taxon>
        <taxon>Actinomycetes</taxon>
        <taxon>Micrococcales</taxon>
        <taxon>Dermabacteraceae</taxon>
        <taxon>Helcobacillus</taxon>
    </lineage>
</organism>
<gene>
    <name evidence="2" type="ORF">FHX50_000886</name>
</gene>
<dbReference type="GO" id="GO:0008721">
    <property type="term" value="F:D-serine ammonia-lyase activity"/>
    <property type="evidence" value="ECO:0007669"/>
    <property type="project" value="TreeGrafter"/>
</dbReference>
<accession>A0A839QSK4</accession>
<dbReference type="EMBL" id="JACHWP010000001">
    <property type="protein sequence ID" value="MBB3022638.1"/>
    <property type="molecule type" value="Genomic_DNA"/>
</dbReference>
<proteinExistence type="predicted"/>
<reference evidence="2 3" key="1">
    <citation type="submission" date="2020-08" db="EMBL/GenBank/DDBJ databases">
        <title>Sequencing the genomes of 1000 actinobacteria strains.</title>
        <authorList>
            <person name="Klenk H.-P."/>
        </authorList>
    </citation>
    <scope>NUCLEOTIDE SEQUENCE [LARGE SCALE GENOMIC DNA]</scope>
    <source>
        <strain evidence="2 3">DSM 23040</strain>
    </source>
</reference>
<dbReference type="PANTHER" id="PTHR28004:SF2">
    <property type="entry name" value="D-SERINE DEHYDRATASE"/>
    <property type="match status" value="1"/>
</dbReference>
<dbReference type="RefSeq" id="WP_343064039.1">
    <property type="nucleotide sequence ID" value="NZ_CBCSFZ010000019.1"/>
</dbReference>
<dbReference type="InterPro" id="IPR051466">
    <property type="entry name" value="D-amino_acid_metab_enzyme"/>
</dbReference>
<dbReference type="AlphaFoldDB" id="A0A839QSK4"/>
<evidence type="ECO:0000313" key="2">
    <source>
        <dbReference type="EMBL" id="MBB3022638.1"/>
    </source>
</evidence>
<dbReference type="Proteomes" id="UP000568050">
    <property type="component" value="Unassembled WGS sequence"/>
</dbReference>
<dbReference type="PANTHER" id="PTHR28004">
    <property type="entry name" value="ZGC:162816-RELATED"/>
    <property type="match status" value="1"/>
</dbReference>
<dbReference type="SUPFAM" id="SSF51419">
    <property type="entry name" value="PLP-binding barrel"/>
    <property type="match status" value="1"/>
</dbReference>
<dbReference type="InterPro" id="IPR029066">
    <property type="entry name" value="PLP-binding_barrel"/>
</dbReference>
<dbReference type="InterPro" id="IPR001608">
    <property type="entry name" value="Ala_racemase_N"/>
</dbReference>
<dbReference type="GO" id="GO:0036088">
    <property type="term" value="P:D-serine catabolic process"/>
    <property type="evidence" value="ECO:0007669"/>
    <property type="project" value="TreeGrafter"/>
</dbReference>
<evidence type="ECO:0000313" key="3">
    <source>
        <dbReference type="Proteomes" id="UP000568050"/>
    </source>
</evidence>
<name>A0A839QSK4_9MICO</name>